<reference evidence="2" key="1">
    <citation type="submission" date="2020-11" db="EMBL/GenBank/DDBJ databases">
        <authorList>
            <person name="Tran Van P."/>
        </authorList>
    </citation>
    <scope>NUCLEOTIDE SEQUENCE</scope>
</reference>
<organism evidence="2">
    <name type="scientific">Medioppia subpectinata</name>
    <dbReference type="NCBI Taxonomy" id="1979941"/>
    <lineage>
        <taxon>Eukaryota</taxon>
        <taxon>Metazoa</taxon>
        <taxon>Ecdysozoa</taxon>
        <taxon>Arthropoda</taxon>
        <taxon>Chelicerata</taxon>
        <taxon>Arachnida</taxon>
        <taxon>Acari</taxon>
        <taxon>Acariformes</taxon>
        <taxon>Sarcoptiformes</taxon>
        <taxon>Oribatida</taxon>
        <taxon>Brachypylina</taxon>
        <taxon>Oppioidea</taxon>
        <taxon>Oppiidae</taxon>
        <taxon>Medioppia</taxon>
    </lineage>
</organism>
<feature type="region of interest" description="Disordered" evidence="1">
    <location>
        <begin position="1"/>
        <end position="94"/>
    </location>
</feature>
<evidence type="ECO:0000256" key="1">
    <source>
        <dbReference type="SAM" id="MobiDB-lite"/>
    </source>
</evidence>
<dbReference type="EMBL" id="OC864943">
    <property type="protein sequence ID" value="CAD7632066.1"/>
    <property type="molecule type" value="Genomic_DNA"/>
</dbReference>
<gene>
    <name evidence="2" type="ORF">OSB1V03_LOCUS12471</name>
</gene>
<feature type="compositionally biased region" description="Low complexity" evidence="1">
    <location>
        <begin position="58"/>
        <end position="72"/>
    </location>
</feature>
<feature type="compositionally biased region" description="Acidic residues" evidence="1">
    <location>
        <begin position="1"/>
        <end position="12"/>
    </location>
</feature>
<keyword evidence="3" id="KW-1185">Reference proteome</keyword>
<dbReference type="Proteomes" id="UP000759131">
    <property type="component" value="Unassembled WGS sequence"/>
</dbReference>
<name>A0A7R9Q4C4_9ACAR</name>
<sequence length="137" mass="14873">MKGSKDEEEDERSDSPPPLSTLTLKAPQKSFLGLQLTPTLTTSPATPSREQSKERSQSIKSPLKSPKSPTESITKPSPLRSPPKLATLSKPTTQSALATAFARNRNARHSIDVRALPSYLAKTGRRQSTFGQFLTGL</sequence>
<evidence type="ECO:0000313" key="3">
    <source>
        <dbReference type="Proteomes" id="UP000759131"/>
    </source>
</evidence>
<evidence type="ECO:0000313" key="2">
    <source>
        <dbReference type="EMBL" id="CAD7632066.1"/>
    </source>
</evidence>
<feature type="compositionally biased region" description="Low complexity" evidence="1">
    <location>
        <begin position="36"/>
        <end position="48"/>
    </location>
</feature>
<proteinExistence type="predicted"/>
<dbReference type="AlphaFoldDB" id="A0A7R9Q4C4"/>
<protein>
    <submittedName>
        <fullName evidence="2">Uncharacterized protein</fullName>
    </submittedName>
</protein>
<accession>A0A7R9Q4C4</accession>
<dbReference type="OrthoDB" id="10667084at2759"/>
<dbReference type="EMBL" id="CAJPIZ010010368">
    <property type="protein sequence ID" value="CAG2112496.1"/>
    <property type="molecule type" value="Genomic_DNA"/>
</dbReference>